<protein>
    <recommendedName>
        <fullName evidence="1">DUF3615 domain-containing protein</fullName>
    </recommendedName>
</protein>
<sequence length="196" mass="21879">MATETVKDNRNTTFGDEKSRYLTYSYSSPPKSPPPSDALKAGQIAQNIRTAKAGLEYYNNKNNVKFELVDPIISTGKLWDGAIWYHCNFRAKPEGQDSSLTKVFFAELKVAKFDHKSKTAKYMCTACRPLAGKTTGHCEMCGDDAMLHPTTGFRHGRYQLKTRALRPRSKGKVLQGSKKAKVVESVPFGPSYFPTN</sequence>
<evidence type="ECO:0000259" key="1">
    <source>
        <dbReference type="Pfam" id="PF12274"/>
    </source>
</evidence>
<evidence type="ECO:0000313" key="4">
    <source>
        <dbReference type="Proteomes" id="UP001443914"/>
    </source>
</evidence>
<evidence type="ECO:0000313" key="3">
    <source>
        <dbReference type="EMBL" id="KAK9732987.1"/>
    </source>
</evidence>
<organism evidence="3 4">
    <name type="scientific">Saponaria officinalis</name>
    <name type="common">Common soapwort</name>
    <name type="synonym">Lychnis saponaria</name>
    <dbReference type="NCBI Taxonomy" id="3572"/>
    <lineage>
        <taxon>Eukaryota</taxon>
        <taxon>Viridiplantae</taxon>
        <taxon>Streptophyta</taxon>
        <taxon>Embryophyta</taxon>
        <taxon>Tracheophyta</taxon>
        <taxon>Spermatophyta</taxon>
        <taxon>Magnoliopsida</taxon>
        <taxon>eudicotyledons</taxon>
        <taxon>Gunneridae</taxon>
        <taxon>Pentapetalae</taxon>
        <taxon>Caryophyllales</taxon>
        <taxon>Caryophyllaceae</taxon>
        <taxon>Caryophylleae</taxon>
        <taxon>Saponaria</taxon>
    </lineage>
</organism>
<reference evidence="3 4" key="1">
    <citation type="submission" date="2024-03" db="EMBL/GenBank/DDBJ databases">
        <title>WGS assembly of Saponaria officinalis var. Norfolk2.</title>
        <authorList>
            <person name="Jenkins J."/>
            <person name="Shu S."/>
            <person name="Grimwood J."/>
            <person name="Barry K."/>
            <person name="Goodstein D."/>
            <person name="Schmutz J."/>
            <person name="Leebens-Mack J."/>
            <person name="Osbourn A."/>
        </authorList>
    </citation>
    <scope>NUCLEOTIDE SEQUENCE [LARGE SCALE GENOMIC DNA]</scope>
    <source>
        <strain evidence="4">cv. Norfolk2</strain>
        <strain evidence="3">JIC</strain>
        <tissue evidence="3">Leaf</tissue>
    </source>
</reference>
<dbReference type="PANTHER" id="PTHR34710">
    <property type="entry name" value="OS03G0834100 PROTEIN"/>
    <property type="match status" value="1"/>
</dbReference>
<dbReference type="InterPro" id="IPR022059">
    <property type="entry name" value="DUF3615"/>
</dbReference>
<name>A0AAW1LCE3_SAPOF</name>
<evidence type="ECO:0000313" key="2">
    <source>
        <dbReference type="EMBL" id="KAK9664766.1"/>
    </source>
</evidence>
<gene>
    <name evidence="3" type="ORF">RND81_04G036100</name>
    <name evidence="2" type="ORF">RND81_14G066500</name>
</gene>
<dbReference type="AlphaFoldDB" id="A0AAW1LCE3"/>
<proteinExistence type="predicted"/>
<dbReference type="Pfam" id="PF12274">
    <property type="entry name" value="DUF3615"/>
    <property type="match status" value="1"/>
</dbReference>
<feature type="domain" description="DUF3615" evidence="1">
    <location>
        <begin position="51"/>
        <end position="149"/>
    </location>
</feature>
<dbReference type="PANTHER" id="PTHR34710:SF20">
    <property type="entry name" value="OS10G0550200 PROTEIN"/>
    <property type="match status" value="1"/>
</dbReference>
<accession>A0AAW1LCE3</accession>
<dbReference type="EMBL" id="JBDFQZ010000004">
    <property type="protein sequence ID" value="KAK9732987.1"/>
    <property type="molecule type" value="Genomic_DNA"/>
</dbReference>
<comment type="caution">
    <text evidence="3">The sequence shown here is derived from an EMBL/GenBank/DDBJ whole genome shotgun (WGS) entry which is preliminary data.</text>
</comment>
<dbReference type="EMBL" id="JBDFQZ010000014">
    <property type="protein sequence ID" value="KAK9664766.1"/>
    <property type="molecule type" value="Genomic_DNA"/>
</dbReference>
<keyword evidence="4" id="KW-1185">Reference proteome</keyword>
<dbReference type="Proteomes" id="UP001443914">
    <property type="component" value="Unassembled WGS sequence"/>
</dbReference>